<comment type="caution">
    <text evidence="3">The sequence shown here is derived from an EMBL/GenBank/DDBJ whole genome shotgun (WGS) entry which is preliminary data.</text>
</comment>
<dbReference type="InterPro" id="IPR003593">
    <property type="entry name" value="AAA+_ATPase"/>
</dbReference>
<dbReference type="InterPro" id="IPR054289">
    <property type="entry name" value="DUF7025"/>
</dbReference>
<feature type="compositionally biased region" description="Basic and acidic residues" evidence="1">
    <location>
        <begin position="78"/>
        <end position="121"/>
    </location>
</feature>
<dbReference type="CDD" id="cd19481">
    <property type="entry name" value="RecA-like_protease"/>
    <property type="match status" value="1"/>
</dbReference>
<dbReference type="Pfam" id="PF22942">
    <property type="entry name" value="DUF7025"/>
    <property type="match status" value="1"/>
</dbReference>
<evidence type="ECO:0000313" key="3">
    <source>
        <dbReference type="EMBL" id="KAG8627258.1"/>
    </source>
</evidence>
<dbReference type="EMBL" id="JAESVG020000005">
    <property type="protein sequence ID" value="KAG8627258.1"/>
    <property type="molecule type" value="Genomic_DNA"/>
</dbReference>
<dbReference type="Gene3D" id="3.40.50.300">
    <property type="entry name" value="P-loop containing nucleotide triphosphate hydrolases"/>
    <property type="match status" value="1"/>
</dbReference>
<sequence>MDLARRRDPNFDEDEYRRQRDLQEHLNRLRRDNLRRAARANRMRSNDSSSDEDESGPVETPQESTAENSTSGEPANNGDDKAETEEKGEKEVKKQGETESDGKDGEKKEDEKKGEDKKEEKLDAKLVGMSVGLKHLYSGKEDKKGRFQWQTTIPEDVGKPAEDAETQKWALIVRHIKVYNDPSKVLAVHSIVVQSPLLKDLLKGVLKGYPGVTVGLQRLEFGSKFEPLIHRWPQLTAAIEDLRKKVKAREAGEEVEKSECEEKNEVKHEQVDKDGKVLSPDVTTKSDEKKDDTKAEDVLAVTKPTTTAESKDVVKEPTQEEQDATKLKHAELLYDLLVSEFQTLIDSSQDMKAKGVMTYEYLWTIFQPGSFIFSKVEGQERVFRLRSGRYGQDRDGNPVFWLIMLYVEYDGVRFGYQKLNVFIRAFNGTRGISTLSSFPLESHQHKDEVKARLLARGEKVEDLAGTHYRSYDGMGWKEGNWGQKEKYSVKGRIIVDTYGWNRFDPNQSIYVSPLNKDALDMGDNRSGSGDDDEEYGEMDNDMEDGMPIDGHFADEDEGENRVPLDEDQKLICTHLVRGYALKEKLWLNMYANSVSEIAFNTRAFDSLVLPEATKELILGFTSSQQSFRNQFDDVIEGKGRGIILLLSGLPGVGKTLTAESVAEEMRVPLFVMSAGDVGLDSRHIETRLLDVFEMVTRWNAILLLDEADVFLEERSLHEIERNKLVSIFLRVLEYYEGIMFLTTNRVQTFDAAFQSRIHISIDYPELSIESRKQVWKNFLVQHDVVQKASREKGPPKPISSSIKNTPAKKKAGEAKAEEKTVNGDTTEEKRVDGDKPETKPATTGAADAQDGSTTSATEDKVAKEDKTEPREASDKSVSDSEKAEADKSHQLATQPHCITDRDIDMLARMHMNGRQIKNVLKTAQLLASRRKESLSKKHIQTVLDVTQHLHNSTRENERTRSSIFA</sequence>
<dbReference type="InterPro" id="IPR027417">
    <property type="entry name" value="P-loop_NTPase"/>
</dbReference>
<dbReference type="OrthoDB" id="10042665at2759"/>
<feature type="domain" description="AAA+ ATPase" evidence="2">
    <location>
        <begin position="640"/>
        <end position="767"/>
    </location>
</feature>
<evidence type="ECO:0000313" key="4">
    <source>
        <dbReference type="Proteomes" id="UP000809789"/>
    </source>
</evidence>
<name>A0A8K0L300_9PEZI</name>
<dbReference type="Proteomes" id="UP000809789">
    <property type="component" value="Unassembled WGS sequence"/>
</dbReference>
<dbReference type="Pfam" id="PF00004">
    <property type="entry name" value="AAA"/>
    <property type="match status" value="1"/>
</dbReference>
<feature type="compositionally biased region" description="Basic and acidic residues" evidence="1">
    <location>
        <begin position="284"/>
        <end position="296"/>
    </location>
</feature>
<dbReference type="SUPFAM" id="SSF52540">
    <property type="entry name" value="P-loop containing nucleoside triphosphate hydrolases"/>
    <property type="match status" value="1"/>
</dbReference>
<dbReference type="InterPro" id="IPR003959">
    <property type="entry name" value="ATPase_AAA_core"/>
</dbReference>
<feature type="region of interest" description="Disordered" evidence="1">
    <location>
        <begin position="786"/>
        <end position="896"/>
    </location>
</feature>
<feature type="compositionally biased region" description="Basic and acidic residues" evidence="1">
    <location>
        <begin position="250"/>
        <end position="276"/>
    </location>
</feature>
<dbReference type="AlphaFoldDB" id="A0A8K0L300"/>
<feature type="region of interest" description="Disordered" evidence="1">
    <location>
        <begin position="250"/>
        <end position="296"/>
    </location>
</feature>
<reference evidence="3" key="1">
    <citation type="submission" date="2021-07" db="EMBL/GenBank/DDBJ databases">
        <title>Elsinoe batatas strain:CRI-CJ2 Genome sequencing and assembly.</title>
        <authorList>
            <person name="Huang L."/>
        </authorList>
    </citation>
    <scope>NUCLEOTIDE SEQUENCE</scope>
    <source>
        <strain evidence="3">CRI-CJ2</strain>
    </source>
</reference>
<feature type="region of interest" description="Disordered" evidence="1">
    <location>
        <begin position="1"/>
        <end position="121"/>
    </location>
</feature>
<protein>
    <recommendedName>
        <fullName evidence="2">AAA+ ATPase domain-containing protein</fullName>
    </recommendedName>
</protein>
<dbReference type="PANTHER" id="PTHR46411">
    <property type="entry name" value="FAMILY ATPASE, PUTATIVE-RELATED"/>
    <property type="match status" value="1"/>
</dbReference>
<feature type="compositionally biased region" description="Basic and acidic residues" evidence="1">
    <location>
        <begin position="810"/>
        <end position="838"/>
    </location>
</feature>
<accession>A0A8K0L300</accession>
<dbReference type="PANTHER" id="PTHR46411:SF3">
    <property type="entry name" value="AAA+ ATPASE DOMAIN-CONTAINING PROTEIN"/>
    <property type="match status" value="1"/>
</dbReference>
<dbReference type="SMART" id="SM00382">
    <property type="entry name" value="AAA"/>
    <property type="match status" value="1"/>
</dbReference>
<keyword evidence="4" id="KW-1185">Reference proteome</keyword>
<evidence type="ECO:0000256" key="1">
    <source>
        <dbReference type="SAM" id="MobiDB-lite"/>
    </source>
</evidence>
<feature type="compositionally biased region" description="Basic and acidic residues" evidence="1">
    <location>
        <begin position="1"/>
        <end position="35"/>
    </location>
</feature>
<evidence type="ECO:0000259" key="2">
    <source>
        <dbReference type="SMART" id="SM00382"/>
    </source>
</evidence>
<dbReference type="GO" id="GO:0016887">
    <property type="term" value="F:ATP hydrolysis activity"/>
    <property type="evidence" value="ECO:0007669"/>
    <property type="project" value="InterPro"/>
</dbReference>
<organism evidence="3 4">
    <name type="scientific">Elsinoe batatas</name>
    <dbReference type="NCBI Taxonomy" id="2601811"/>
    <lineage>
        <taxon>Eukaryota</taxon>
        <taxon>Fungi</taxon>
        <taxon>Dikarya</taxon>
        <taxon>Ascomycota</taxon>
        <taxon>Pezizomycotina</taxon>
        <taxon>Dothideomycetes</taxon>
        <taxon>Dothideomycetidae</taxon>
        <taxon>Myriangiales</taxon>
        <taxon>Elsinoaceae</taxon>
        <taxon>Elsinoe</taxon>
    </lineage>
</organism>
<proteinExistence type="predicted"/>
<feature type="compositionally biased region" description="Basic and acidic residues" evidence="1">
    <location>
        <begin position="857"/>
        <end position="889"/>
    </location>
</feature>
<dbReference type="GO" id="GO:0005524">
    <property type="term" value="F:ATP binding"/>
    <property type="evidence" value="ECO:0007669"/>
    <property type="project" value="InterPro"/>
</dbReference>
<gene>
    <name evidence="3" type="ORF">KVT40_004741</name>
</gene>
<feature type="compositionally biased region" description="Polar residues" evidence="1">
    <location>
        <begin position="61"/>
        <end position="74"/>
    </location>
</feature>